<protein>
    <submittedName>
        <fullName evidence="4">MBL fold metallo-hydrolase</fullName>
    </submittedName>
</protein>
<evidence type="ECO:0000313" key="4">
    <source>
        <dbReference type="EMBL" id="MCP8938158.1"/>
    </source>
</evidence>
<evidence type="ECO:0000259" key="2">
    <source>
        <dbReference type="SMART" id="SM00849"/>
    </source>
</evidence>
<dbReference type="SUPFAM" id="SSF56281">
    <property type="entry name" value="Metallo-hydrolase/oxidoreductase"/>
    <property type="match status" value="1"/>
</dbReference>
<dbReference type="InterPro" id="IPR011108">
    <property type="entry name" value="RMMBL"/>
</dbReference>
<dbReference type="Gene3D" id="3.60.15.10">
    <property type="entry name" value="Ribonuclease Z/Hydroxyacylglutathione hydrolase-like"/>
    <property type="match status" value="1"/>
</dbReference>
<proteinExistence type="predicted"/>
<gene>
    <name evidence="4" type="ORF">NK718_06500</name>
</gene>
<organism evidence="4 5">
    <name type="scientific">Alsobacter ponti</name>
    <dbReference type="NCBI Taxonomy" id="2962936"/>
    <lineage>
        <taxon>Bacteria</taxon>
        <taxon>Pseudomonadati</taxon>
        <taxon>Pseudomonadota</taxon>
        <taxon>Alphaproteobacteria</taxon>
        <taxon>Hyphomicrobiales</taxon>
        <taxon>Alsobacteraceae</taxon>
        <taxon>Alsobacter</taxon>
    </lineage>
</organism>
<dbReference type="PANTHER" id="PTHR11203">
    <property type="entry name" value="CLEAVAGE AND POLYADENYLATION SPECIFICITY FACTOR FAMILY MEMBER"/>
    <property type="match status" value="1"/>
</dbReference>
<dbReference type="Gene3D" id="3.40.50.10890">
    <property type="match status" value="1"/>
</dbReference>
<reference evidence="4 5" key="1">
    <citation type="submission" date="2022-07" db="EMBL/GenBank/DDBJ databases">
        <authorList>
            <person name="Li W.-J."/>
            <person name="Deng Q.-Q."/>
        </authorList>
    </citation>
    <scope>NUCLEOTIDE SEQUENCE [LARGE SCALE GENOMIC DNA]</scope>
    <source>
        <strain evidence="4 5">SYSU M60028</strain>
    </source>
</reference>
<dbReference type="SMART" id="SM00849">
    <property type="entry name" value="Lactamase_B"/>
    <property type="match status" value="1"/>
</dbReference>
<dbReference type="Pfam" id="PF10996">
    <property type="entry name" value="Beta-Casp"/>
    <property type="match status" value="1"/>
</dbReference>
<comment type="caution">
    <text evidence="4">The sequence shown here is derived from an EMBL/GenBank/DDBJ whole genome shotgun (WGS) entry which is preliminary data.</text>
</comment>
<dbReference type="InterPro" id="IPR022712">
    <property type="entry name" value="Beta_Casp"/>
</dbReference>
<dbReference type="Pfam" id="PF00753">
    <property type="entry name" value="Lactamase_B"/>
    <property type="match status" value="1"/>
</dbReference>
<evidence type="ECO:0000259" key="3">
    <source>
        <dbReference type="SMART" id="SM01027"/>
    </source>
</evidence>
<dbReference type="CDD" id="cd16295">
    <property type="entry name" value="TTHA0252-CPSF-like_MBL-fold"/>
    <property type="match status" value="1"/>
</dbReference>
<dbReference type="Pfam" id="PF07521">
    <property type="entry name" value="RMMBL"/>
    <property type="match status" value="1"/>
</dbReference>
<evidence type="ECO:0000313" key="5">
    <source>
        <dbReference type="Proteomes" id="UP001205890"/>
    </source>
</evidence>
<evidence type="ECO:0000256" key="1">
    <source>
        <dbReference type="ARBA" id="ARBA00022801"/>
    </source>
</evidence>
<dbReference type="PANTHER" id="PTHR11203:SF37">
    <property type="entry name" value="INTEGRATOR COMPLEX SUBUNIT 11"/>
    <property type="match status" value="1"/>
</dbReference>
<dbReference type="Proteomes" id="UP001205890">
    <property type="component" value="Unassembled WGS sequence"/>
</dbReference>
<sequence length="529" mass="58131">MRLRFHGACRTVTGSCFMVETAKAKVLVDCGMVQGSKTEKELNYRAFPFRPADVDALVLTHAHIDHSGLVPKLVKDGFEGPIFATRATADLCGFMLPDSAAIQEMEVQQLNRRNMQHGKPPVEPIYGQEHVEATLRQFRPSAYLRWTRVAEGVRVRFWNAGHLLGSASVEMEAEDAPGAPPLRLLFSGDLGPDSKLLQTDPDGPAGVDHLVCESTYGDTVRPPVSDDERRAALAEVVRDAQRRRGALLIPSFAVERTQELLVDLVALMESDAVRPAQIFIDSPLASKATEAFAAHAGELEDGDRLIRALDYRMVRFTESVEHSKSLDRLRGFHVVIAASGMCDAGRIRHHLRARLGRAESTVLLVGFQAQGTLGRFLLEGAPRVRIMGEEIDVRASVRSLDLYSGHADAAELQRWVERRGPVAGRVFLTHGEEPAMEALAARLAGPLGAGRIVRPTLDQVFELTADAAAPVEGAAPVRLPPESLGRVDWHNDLSRLILDINDAVRREAGENARAKLLRRLRRALDNERG</sequence>
<feature type="domain" description="Metallo-beta-lactamase" evidence="2">
    <location>
        <begin position="13"/>
        <end position="252"/>
    </location>
</feature>
<keyword evidence="1" id="KW-0378">Hydrolase</keyword>
<dbReference type="RefSeq" id="WP_254739815.1">
    <property type="nucleotide sequence ID" value="NZ_JANCLU010000005.1"/>
</dbReference>
<feature type="domain" description="Beta-Casp" evidence="3">
    <location>
        <begin position="257"/>
        <end position="377"/>
    </location>
</feature>
<dbReference type="InterPro" id="IPR036866">
    <property type="entry name" value="RibonucZ/Hydroxyglut_hydro"/>
</dbReference>
<name>A0ABT1LAR3_9HYPH</name>
<dbReference type="InterPro" id="IPR050698">
    <property type="entry name" value="MBL"/>
</dbReference>
<accession>A0ABT1LAR3</accession>
<keyword evidence="5" id="KW-1185">Reference proteome</keyword>
<dbReference type="EMBL" id="JANCLU010000005">
    <property type="protein sequence ID" value="MCP8938158.1"/>
    <property type="molecule type" value="Genomic_DNA"/>
</dbReference>
<dbReference type="InterPro" id="IPR001279">
    <property type="entry name" value="Metallo-B-lactamas"/>
</dbReference>
<dbReference type="SMART" id="SM01027">
    <property type="entry name" value="Beta-Casp"/>
    <property type="match status" value="1"/>
</dbReference>